<protein>
    <submittedName>
        <fullName evidence="2">Uncharacterized protein</fullName>
    </submittedName>
</protein>
<feature type="region of interest" description="Disordered" evidence="1">
    <location>
        <begin position="39"/>
        <end position="75"/>
    </location>
</feature>
<proteinExistence type="predicted"/>
<organism evidence="2 3">
    <name type="scientific">Vanilla planifolia</name>
    <name type="common">Vanilla</name>
    <dbReference type="NCBI Taxonomy" id="51239"/>
    <lineage>
        <taxon>Eukaryota</taxon>
        <taxon>Viridiplantae</taxon>
        <taxon>Streptophyta</taxon>
        <taxon>Embryophyta</taxon>
        <taxon>Tracheophyta</taxon>
        <taxon>Spermatophyta</taxon>
        <taxon>Magnoliopsida</taxon>
        <taxon>Liliopsida</taxon>
        <taxon>Asparagales</taxon>
        <taxon>Orchidaceae</taxon>
        <taxon>Vanilloideae</taxon>
        <taxon>Vanilleae</taxon>
        <taxon>Vanilla</taxon>
    </lineage>
</organism>
<evidence type="ECO:0000313" key="3">
    <source>
        <dbReference type="Proteomes" id="UP000636800"/>
    </source>
</evidence>
<gene>
    <name evidence="2" type="ORF">HPP92_026905</name>
</gene>
<comment type="caution">
    <text evidence="2">The sequence shown here is derived from an EMBL/GenBank/DDBJ whole genome shotgun (WGS) entry which is preliminary data.</text>
</comment>
<keyword evidence="3" id="KW-1185">Reference proteome</keyword>
<name>A0A835PHJ0_VANPL</name>
<accession>A0A835PHJ0</accession>
<evidence type="ECO:0000256" key="1">
    <source>
        <dbReference type="SAM" id="MobiDB-lite"/>
    </source>
</evidence>
<reference evidence="2 3" key="1">
    <citation type="journal article" date="2020" name="Nat. Food">
        <title>A phased Vanilla planifolia genome enables genetic improvement of flavour and production.</title>
        <authorList>
            <person name="Hasing T."/>
            <person name="Tang H."/>
            <person name="Brym M."/>
            <person name="Khazi F."/>
            <person name="Huang T."/>
            <person name="Chambers A.H."/>
        </authorList>
    </citation>
    <scope>NUCLEOTIDE SEQUENCE [LARGE SCALE GENOMIC DNA]</scope>
    <source>
        <tissue evidence="2">Leaf</tissue>
    </source>
</reference>
<dbReference type="EMBL" id="JADCNL010000112">
    <property type="protein sequence ID" value="KAG0450462.1"/>
    <property type="molecule type" value="Genomic_DNA"/>
</dbReference>
<dbReference type="AlphaFoldDB" id="A0A835PHJ0"/>
<sequence length="100" mass="11635">MPVEQDAFRFPLLWIHLRLTMSQDGKRISFSSRFDRVKPKTTHDKCTQVNEEQDENRSETSIPHPKALTMQSDRRRSGAFYTSKGRVSYLFKEGSLSLKA</sequence>
<dbReference type="Proteomes" id="UP000636800">
    <property type="component" value="Unassembled WGS sequence"/>
</dbReference>
<evidence type="ECO:0000313" key="2">
    <source>
        <dbReference type="EMBL" id="KAG0450462.1"/>
    </source>
</evidence>